<keyword evidence="2" id="KW-1185">Reference proteome</keyword>
<proteinExistence type="predicted"/>
<sequence length="415" mass="44583">MSATRFASTGLAALCTSTFPKRKRRTPEISLGHDASKVTLMSVLGALSAMAMISHGFGDATTSRKSVRWSRTQRVVLQIFYQALELVRSQRASREAAYPLLLAIFFSSSPGPAHDSATQLETAIESLEVSFGQRRTSGTGGKSGPLLDVAVALTCSIAHSCGRATAQPSSQYFAELCKLVDQLGTPNFATLRAEGAFCLAQKTDDLRDLVFAETMTGALIGKDRAVISHSVSEEALFAGFRWEEGISEWIAVSPVARRQNVIAQAEVAVPRRSSRRRDDKVDVQLARPGLATTAGAADETGPLVAIAQTVSEPDGNQVDRRLAGRRRKAQEGNHGSKSGDVRATMEGIDELSMCQENQPQAPDKSRLGSKVIGIGLRNRCRRVTRSSETGPRMVLAELCSRGNPTGHGDEDELGL</sequence>
<evidence type="ECO:0000313" key="2">
    <source>
        <dbReference type="Proteomes" id="UP001055115"/>
    </source>
</evidence>
<name>A0AA37L8G7_9PEZI</name>
<reference evidence="1 2" key="1">
    <citation type="submission" date="2022-03" db="EMBL/GenBank/DDBJ databases">
        <title>Genome data of Colletotrichum spp.</title>
        <authorList>
            <person name="Utami Y.D."/>
            <person name="Hiruma K."/>
        </authorList>
    </citation>
    <scope>NUCLEOTIDE SEQUENCE [LARGE SCALE GENOMIC DNA]</scope>
    <source>
        <strain evidence="1 2">MAFF 239500</strain>
    </source>
</reference>
<dbReference type="EMBL" id="BQXU01000008">
    <property type="protein sequence ID" value="GKT43757.1"/>
    <property type="molecule type" value="Genomic_DNA"/>
</dbReference>
<dbReference type="GeneID" id="73324740"/>
<dbReference type="RefSeq" id="XP_049126107.1">
    <property type="nucleotide sequence ID" value="XM_049270150.1"/>
</dbReference>
<accession>A0AA37L8G7</accession>
<organism evidence="1 2">
    <name type="scientific">Colletotrichum spaethianum</name>
    <dbReference type="NCBI Taxonomy" id="700344"/>
    <lineage>
        <taxon>Eukaryota</taxon>
        <taxon>Fungi</taxon>
        <taxon>Dikarya</taxon>
        <taxon>Ascomycota</taxon>
        <taxon>Pezizomycotina</taxon>
        <taxon>Sordariomycetes</taxon>
        <taxon>Hypocreomycetidae</taxon>
        <taxon>Glomerellales</taxon>
        <taxon>Glomerellaceae</taxon>
        <taxon>Colletotrichum</taxon>
        <taxon>Colletotrichum spaethianum species complex</taxon>
    </lineage>
</organism>
<gene>
    <name evidence="1" type="ORF">ColSpa_03938</name>
</gene>
<evidence type="ECO:0000313" key="1">
    <source>
        <dbReference type="EMBL" id="GKT43757.1"/>
    </source>
</evidence>
<comment type="caution">
    <text evidence="1">The sequence shown here is derived from an EMBL/GenBank/DDBJ whole genome shotgun (WGS) entry which is preliminary data.</text>
</comment>
<dbReference type="AlphaFoldDB" id="A0AA37L8G7"/>
<dbReference type="Proteomes" id="UP001055115">
    <property type="component" value="Unassembled WGS sequence"/>
</dbReference>
<protein>
    <submittedName>
        <fullName evidence="1">Uncharacterized protein</fullName>
    </submittedName>
</protein>